<sequence>MLITDNDEARALLSDPGAVPPPADDGPGALARLRSLVCRFSSGQEHAERREAVEEVLATLDPADLRRAAAGLRHEPAERVPALVLGAAFGVADLEELVTAVDGAARGYLSGERDQEADEGAALLLELLDVPRATILLQAHAATGALIAKARTRPVEEVLRFDPPVRVLRRVGADIDVAAANREGPVLTFGYGTRPCPAPAHALAIVEGALS</sequence>
<keyword evidence="2" id="KW-1185">Reference proteome</keyword>
<dbReference type="GO" id="GO:0020037">
    <property type="term" value="F:heme binding"/>
    <property type="evidence" value="ECO:0007669"/>
    <property type="project" value="InterPro"/>
</dbReference>
<protein>
    <recommendedName>
        <fullName evidence="3">Cytochrome P450</fullName>
    </recommendedName>
</protein>
<evidence type="ECO:0000313" key="1">
    <source>
        <dbReference type="EMBL" id="MBA2893355.1"/>
    </source>
</evidence>
<dbReference type="InterPro" id="IPR036396">
    <property type="entry name" value="Cyt_P450_sf"/>
</dbReference>
<accession>A0A7W0CLK0</accession>
<dbReference type="Proteomes" id="UP000530928">
    <property type="component" value="Unassembled WGS sequence"/>
</dbReference>
<proteinExistence type="predicted"/>
<evidence type="ECO:0000313" key="2">
    <source>
        <dbReference type="Proteomes" id="UP000530928"/>
    </source>
</evidence>
<evidence type="ECO:0008006" key="3">
    <source>
        <dbReference type="Google" id="ProtNLM"/>
    </source>
</evidence>
<dbReference type="EMBL" id="JACDUR010000004">
    <property type="protein sequence ID" value="MBA2893355.1"/>
    <property type="molecule type" value="Genomic_DNA"/>
</dbReference>
<reference evidence="1 2" key="1">
    <citation type="submission" date="2020-07" db="EMBL/GenBank/DDBJ databases">
        <title>Genomic Encyclopedia of Type Strains, Phase IV (KMG-IV): sequencing the most valuable type-strain genomes for metagenomic binning, comparative biology and taxonomic classification.</title>
        <authorList>
            <person name="Goeker M."/>
        </authorList>
    </citation>
    <scope>NUCLEOTIDE SEQUENCE [LARGE SCALE GENOMIC DNA]</scope>
    <source>
        <strain evidence="1 2">DSM 45533</strain>
    </source>
</reference>
<dbReference type="GO" id="GO:0005506">
    <property type="term" value="F:iron ion binding"/>
    <property type="evidence" value="ECO:0007669"/>
    <property type="project" value="InterPro"/>
</dbReference>
<dbReference type="AlphaFoldDB" id="A0A7W0CLK0"/>
<name>A0A7W0CLK0_9ACTN</name>
<organism evidence="1 2">
    <name type="scientific">Nonomuraea soli</name>
    <dbReference type="NCBI Taxonomy" id="1032476"/>
    <lineage>
        <taxon>Bacteria</taxon>
        <taxon>Bacillati</taxon>
        <taxon>Actinomycetota</taxon>
        <taxon>Actinomycetes</taxon>
        <taxon>Streptosporangiales</taxon>
        <taxon>Streptosporangiaceae</taxon>
        <taxon>Nonomuraea</taxon>
    </lineage>
</organism>
<dbReference type="SUPFAM" id="SSF48264">
    <property type="entry name" value="Cytochrome P450"/>
    <property type="match status" value="1"/>
</dbReference>
<comment type="caution">
    <text evidence="1">The sequence shown here is derived from an EMBL/GenBank/DDBJ whole genome shotgun (WGS) entry which is preliminary data.</text>
</comment>
<gene>
    <name evidence="1" type="ORF">HNR30_004709</name>
</gene>
<dbReference type="GO" id="GO:0016705">
    <property type="term" value="F:oxidoreductase activity, acting on paired donors, with incorporation or reduction of molecular oxygen"/>
    <property type="evidence" value="ECO:0007669"/>
    <property type="project" value="InterPro"/>
</dbReference>
<dbReference type="RefSeq" id="WP_181612056.1">
    <property type="nucleotide sequence ID" value="NZ_BAABAM010000003.1"/>
</dbReference>
<dbReference type="GO" id="GO:0004497">
    <property type="term" value="F:monooxygenase activity"/>
    <property type="evidence" value="ECO:0007669"/>
    <property type="project" value="InterPro"/>
</dbReference>